<dbReference type="GO" id="GO:0005524">
    <property type="term" value="F:ATP binding"/>
    <property type="evidence" value="ECO:0007669"/>
    <property type="project" value="UniProtKB-KW"/>
</dbReference>
<evidence type="ECO:0000313" key="6">
    <source>
        <dbReference type="Proteomes" id="UP000215509"/>
    </source>
</evidence>
<keyword evidence="6" id="KW-1185">Reference proteome</keyword>
<dbReference type="EMBL" id="NMQW01000023">
    <property type="protein sequence ID" value="OXM85094.1"/>
    <property type="molecule type" value="Genomic_DNA"/>
</dbReference>
<organism evidence="5 6">
    <name type="scientific">Paenibacillus rigui</name>
    <dbReference type="NCBI Taxonomy" id="554312"/>
    <lineage>
        <taxon>Bacteria</taxon>
        <taxon>Bacillati</taxon>
        <taxon>Bacillota</taxon>
        <taxon>Bacilli</taxon>
        <taxon>Bacillales</taxon>
        <taxon>Paenibacillaceae</taxon>
        <taxon>Paenibacillus</taxon>
    </lineage>
</organism>
<proteinExistence type="predicted"/>
<sequence length="260" mass="28996">MAQIELQQVALRYFTMKQETEALRDIDISIEAGEFISIVGPSGCGKSTLLSLISGMIKPTAGRVSINGQEVNGTSRSVGYMLQHDHLLEWRDVLSNLMLGAEIRRMDKRAAERKALELLERYGLGGFAHHSPAQLSGGMRQRVALIRTLVTEPDILLLDEPFSALDYQTRLALADEIASIIKDQGKTAILVTHDISEAICMADRVMVMSKRPSTISAVHRMEFEEGPDLTPWQKREAGRYHTYFNTIWEELQGHVVSTGS</sequence>
<dbReference type="PANTHER" id="PTHR42788">
    <property type="entry name" value="TAURINE IMPORT ATP-BINDING PROTEIN-RELATED"/>
    <property type="match status" value="1"/>
</dbReference>
<dbReference type="InterPro" id="IPR050166">
    <property type="entry name" value="ABC_transporter_ATP-bind"/>
</dbReference>
<keyword evidence="2" id="KW-0547">Nucleotide-binding</keyword>
<feature type="domain" description="ABC transporter" evidence="4">
    <location>
        <begin position="4"/>
        <end position="235"/>
    </location>
</feature>
<dbReference type="Pfam" id="PF00005">
    <property type="entry name" value="ABC_tran"/>
    <property type="match status" value="1"/>
</dbReference>
<name>A0A229UP17_9BACL</name>
<accession>A0A229UP17</accession>
<evidence type="ECO:0000256" key="2">
    <source>
        <dbReference type="ARBA" id="ARBA00022741"/>
    </source>
</evidence>
<keyword evidence="3 5" id="KW-0067">ATP-binding</keyword>
<dbReference type="AlphaFoldDB" id="A0A229UP17"/>
<dbReference type="Proteomes" id="UP000215509">
    <property type="component" value="Unassembled WGS sequence"/>
</dbReference>
<dbReference type="InterPro" id="IPR027417">
    <property type="entry name" value="P-loop_NTPase"/>
</dbReference>
<dbReference type="OrthoDB" id="18967at2"/>
<comment type="caution">
    <text evidence="5">The sequence shown here is derived from an EMBL/GenBank/DDBJ whole genome shotgun (WGS) entry which is preliminary data.</text>
</comment>
<dbReference type="SMART" id="SM00382">
    <property type="entry name" value="AAA"/>
    <property type="match status" value="1"/>
</dbReference>
<dbReference type="PROSITE" id="PS50893">
    <property type="entry name" value="ABC_TRANSPORTER_2"/>
    <property type="match status" value="1"/>
</dbReference>
<dbReference type="SUPFAM" id="SSF52540">
    <property type="entry name" value="P-loop containing nucleoside triphosphate hydrolases"/>
    <property type="match status" value="1"/>
</dbReference>
<dbReference type="CDD" id="cd03293">
    <property type="entry name" value="ABC_NrtD_SsuB_transporters"/>
    <property type="match status" value="1"/>
</dbReference>
<dbReference type="PROSITE" id="PS00211">
    <property type="entry name" value="ABC_TRANSPORTER_1"/>
    <property type="match status" value="1"/>
</dbReference>
<dbReference type="InterPro" id="IPR003439">
    <property type="entry name" value="ABC_transporter-like_ATP-bd"/>
</dbReference>
<dbReference type="GO" id="GO:0016887">
    <property type="term" value="F:ATP hydrolysis activity"/>
    <property type="evidence" value="ECO:0007669"/>
    <property type="project" value="InterPro"/>
</dbReference>
<dbReference type="Gene3D" id="3.40.50.300">
    <property type="entry name" value="P-loop containing nucleotide triphosphate hydrolases"/>
    <property type="match status" value="1"/>
</dbReference>
<dbReference type="PANTHER" id="PTHR42788:SF21">
    <property type="entry name" value="ABC TRANSPORTER ATP-BINDING PROTEIN"/>
    <property type="match status" value="1"/>
</dbReference>
<dbReference type="RefSeq" id="WP_094015857.1">
    <property type="nucleotide sequence ID" value="NZ_NMQW01000023.1"/>
</dbReference>
<protein>
    <submittedName>
        <fullName evidence="5">Spermidine/putrescine ABC transporter ATP-binding protein</fullName>
    </submittedName>
</protein>
<evidence type="ECO:0000313" key="5">
    <source>
        <dbReference type="EMBL" id="OXM85094.1"/>
    </source>
</evidence>
<reference evidence="5 6" key="1">
    <citation type="submission" date="2017-07" db="EMBL/GenBank/DDBJ databases">
        <title>Genome sequencing and assembly of Paenibacillus rigui.</title>
        <authorList>
            <person name="Mayilraj S."/>
        </authorList>
    </citation>
    <scope>NUCLEOTIDE SEQUENCE [LARGE SCALE GENOMIC DNA]</scope>
    <source>
        <strain evidence="5 6">JCM 16352</strain>
    </source>
</reference>
<keyword evidence="1" id="KW-0813">Transport</keyword>
<dbReference type="InterPro" id="IPR017871">
    <property type="entry name" value="ABC_transporter-like_CS"/>
</dbReference>
<evidence type="ECO:0000259" key="4">
    <source>
        <dbReference type="PROSITE" id="PS50893"/>
    </source>
</evidence>
<evidence type="ECO:0000256" key="1">
    <source>
        <dbReference type="ARBA" id="ARBA00022448"/>
    </source>
</evidence>
<dbReference type="InterPro" id="IPR003593">
    <property type="entry name" value="AAA+_ATPase"/>
</dbReference>
<gene>
    <name evidence="5" type="ORF">CF651_15900</name>
</gene>
<evidence type="ECO:0000256" key="3">
    <source>
        <dbReference type="ARBA" id="ARBA00022840"/>
    </source>
</evidence>